<reference evidence="2" key="1">
    <citation type="submission" date="2022-11" db="UniProtKB">
        <authorList>
            <consortium name="WormBaseParasite"/>
        </authorList>
    </citation>
    <scope>IDENTIFICATION</scope>
</reference>
<proteinExistence type="predicted"/>
<keyword evidence="1" id="KW-1185">Reference proteome</keyword>
<sequence length="385" mass="45050">MPTINEEYILDFPSIPNISIENRRKFSQIAFMAFFCVEDHAVKASTIASYIGKCSTYDPITEERKEINSSEFNVEMLNELLKLPEIACLIYGFQMKNRVTKHSFQYYRSVFNSVKRGDRCKIYWFRTCIIICIEQALECNLGDKYGNIELQDLCDTFNQSFGIHCGWNLNLRDSFKFFGDKTFLFALCFYCSRELVISIPRYSSYFAKLRLRNHPKYLFNQIKTEEALAKNAVKVYNRYYENNPDQILWIKLVPDIRYTDIGPNMSKNVSYPSTMIDRIYAAIYYSNKVKDFSSLMKACNVKTTSTTATVTSNDESDVKILAQMLSPKSLMAVECWDLPEQNLFTQIIDDYIPTMNQIKQNSLFERIENIWISEFEYQSLNAMEL</sequence>
<dbReference type="WBParaSite" id="PDA_v2.g20176.t1">
    <property type="protein sequence ID" value="PDA_v2.g20176.t1"/>
    <property type="gene ID" value="PDA_v2.g20176"/>
</dbReference>
<dbReference type="Proteomes" id="UP000887578">
    <property type="component" value="Unplaced"/>
</dbReference>
<evidence type="ECO:0000313" key="1">
    <source>
        <dbReference type="Proteomes" id="UP000887578"/>
    </source>
</evidence>
<dbReference type="AlphaFoldDB" id="A0A914PV48"/>
<name>A0A914PV48_9BILA</name>
<organism evidence="1 2">
    <name type="scientific">Panagrolaimus davidi</name>
    <dbReference type="NCBI Taxonomy" id="227884"/>
    <lineage>
        <taxon>Eukaryota</taxon>
        <taxon>Metazoa</taxon>
        <taxon>Ecdysozoa</taxon>
        <taxon>Nematoda</taxon>
        <taxon>Chromadorea</taxon>
        <taxon>Rhabditida</taxon>
        <taxon>Tylenchina</taxon>
        <taxon>Panagrolaimomorpha</taxon>
        <taxon>Panagrolaimoidea</taxon>
        <taxon>Panagrolaimidae</taxon>
        <taxon>Panagrolaimus</taxon>
    </lineage>
</organism>
<protein>
    <submittedName>
        <fullName evidence="2">Uncharacterized protein</fullName>
    </submittedName>
</protein>
<accession>A0A914PV48</accession>
<evidence type="ECO:0000313" key="2">
    <source>
        <dbReference type="WBParaSite" id="PDA_v2.g20176.t1"/>
    </source>
</evidence>